<sequence>MVGRIGAGKSSLISALFRLFNEGLKGELKISRTQARASEPVLFSENLHYNLDPSNQYDDLKLWEVLRQVKLKCYTGPLDIFSGGHNFNVSQRQLICLVRAILRNNRLFVLNEAMANIDSHTDAFQDTIRSSFKECTVITIAHHLNTIIDSNPIIVMGNSSIVEFGCPYKLLYDKSNDKATKFTKPAIALHILLISLIKLGHKLGLGNYGKDARKSAGAIIDHWIVLQFVLELIRSVLQVMGSTFINDLKMCLHKLAIVNDTLEVLGAPKEYQRLHRELHYDAWTGCPARPFTIMPYITQTKHSIQSTNVNTNDINLARERKTPGPYRHMWWIQLARDLTPYDVDTQSQSPIKLKFALFSPSARM</sequence>
<dbReference type="STRING" id="103372.F4W7R5"/>
<feature type="domain" description="ABC transporter" evidence="3">
    <location>
        <begin position="1"/>
        <end position="114"/>
    </location>
</feature>
<dbReference type="InterPro" id="IPR027417">
    <property type="entry name" value="P-loop_NTPase"/>
</dbReference>
<evidence type="ECO:0000256" key="2">
    <source>
        <dbReference type="ARBA" id="ARBA00022840"/>
    </source>
</evidence>
<dbReference type="eggNOG" id="KOG0054">
    <property type="taxonomic scope" value="Eukaryota"/>
</dbReference>
<evidence type="ECO:0000259" key="3">
    <source>
        <dbReference type="Pfam" id="PF00005"/>
    </source>
</evidence>
<dbReference type="OrthoDB" id="6500128at2759"/>
<dbReference type="AlphaFoldDB" id="F4W7R5"/>
<dbReference type="GO" id="GO:0016887">
    <property type="term" value="F:ATP hydrolysis activity"/>
    <property type="evidence" value="ECO:0007669"/>
    <property type="project" value="InterPro"/>
</dbReference>
<dbReference type="InterPro" id="IPR050173">
    <property type="entry name" value="ABC_transporter_C-like"/>
</dbReference>
<keyword evidence="5" id="KW-1185">Reference proteome</keyword>
<evidence type="ECO:0000313" key="5">
    <source>
        <dbReference type="Proteomes" id="UP000007755"/>
    </source>
</evidence>
<dbReference type="Proteomes" id="UP000007755">
    <property type="component" value="Unassembled WGS sequence"/>
</dbReference>
<organism evidence="5">
    <name type="scientific">Acromyrmex echinatior</name>
    <name type="common">Panamanian leafcutter ant</name>
    <name type="synonym">Acromyrmex octospinosus echinatior</name>
    <dbReference type="NCBI Taxonomy" id="103372"/>
    <lineage>
        <taxon>Eukaryota</taxon>
        <taxon>Metazoa</taxon>
        <taxon>Ecdysozoa</taxon>
        <taxon>Arthropoda</taxon>
        <taxon>Hexapoda</taxon>
        <taxon>Insecta</taxon>
        <taxon>Pterygota</taxon>
        <taxon>Neoptera</taxon>
        <taxon>Endopterygota</taxon>
        <taxon>Hymenoptera</taxon>
        <taxon>Apocrita</taxon>
        <taxon>Aculeata</taxon>
        <taxon>Formicoidea</taxon>
        <taxon>Formicidae</taxon>
        <taxon>Myrmicinae</taxon>
        <taxon>Acromyrmex</taxon>
    </lineage>
</organism>
<dbReference type="GO" id="GO:0005524">
    <property type="term" value="F:ATP binding"/>
    <property type="evidence" value="ECO:0007669"/>
    <property type="project" value="UniProtKB-KW"/>
</dbReference>
<proteinExistence type="predicted"/>
<gene>
    <name evidence="4" type="ORF">G5I_01469</name>
</gene>
<dbReference type="Gene3D" id="3.40.50.300">
    <property type="entry name" value="P-loop containing nucleotide triphosphate hydrolases"/>
    <property type="match status" value="1"/>
</dbReference>
<dbReference type="InterPro" id="IPR003439">
    <property type="entry name" value="ABC_transporter-like_ATP-bd"/>
</dbReference>
<protein>
    <submittedName>
        <fullName evidence="4">Putative multidrug resistance-associated protein lethal(2)03659</fullName>
    </submittedName>
</protein>
<dbReference type="GO" id="GO:0042626">
    <property type="term" value="F:ATPase-coupled transmembrane transporter activity"/>
    <property type="evidence" value="ECO:0007669"/>
    <property type="project" value="TreeGrafter"/>
</dbReference>
<dbReference type="InParanoid" id="F4W7R5"/>
<evidence type="ECO:0000256" key="1">
    <source>
        <dbReference type="ARBA" id="ARBA00022741"/>
    </source>
</evidence>
<dbReference type="Pfam" id="PF00005">
    <property type="entry name" value="ABC_tran"/>
    <property type="match status" value="1"/>
</dbReference>
<reference evidence="4" key="1">
    <citation type="submission" date="2011-02" db="EMBL/GenBank/DDBJ databases">
        <title>The genome of the leaf-cutting ant Acromyrmex echinatior suggests key adaptations to social evolution and fungus farming.</title>
        <authorList>
            <person name="Nygaard S."/>
            <person name="Zhang G."/>
        </authorList>
    </citation>
    <scope>NUCLEOTIDE SEQUENCE</scope>
</reference>
<dbReference type="GO" id="GO:0016020">
    <property type="term" value="C:membrane"/>
    <property type="evidence" value="ECO:0007669"/>
    <property type="project" value="TreeGrafter"/>
</dbReference>
<evidence type="ECO:0000313" key="4">
    <source>
        <dbReference type="EMBL" id="EGI69756.1"/>
    </source>
</evidence>
<dbReference type="SUPFAM" id="SSF52540">
    <property type="entry name" value="P-loop containing nucleoside triphosphate hydrolases"/>
    <property type="match status" value="1"/>
</dbReference>
<keyword evidence="1" id="KW-0547">Nucleotide-binding</keyword>
<dbReference type="EMBL" id="GL887862">
    <property type="protein sequence ID" value="EGI69756.1"/>
    <property type="molecule type" value="Genomic_DNA"/>
</dbReference>
<dbReference type="PANTHER" id="PTHR24223">
    <property type="entry name" value="ATP-BINDING CASSETTE SUB-FAMILY C"/>
    <property type="match status" value="1"/>
</dbReference>
<name>F4W7R5_ACREC</name>
<accession>F4W7R5</accession>
<keyword evidence="2" id="KW-0067">ATP-binding</keyword>